<dbReference type="Gene3D" id="3.40.50.450">
    <property type="match status" value="1"/>
</dbReference>
<reference evidence="2" key="2">
    <citation type="submission" date="2021-04" db="EMBL/GenBank/DDBJ databases">
        <authorList>
            <person name="Gilroy R."/>
        </authorList>
    </citation>
    <scope>NUCLEOTIDE SEQUENCE</scope>
    <source>
        <strain evidence="2">ChiBcolR8-3208</strain>
    </source>
</reference>
<evidence type="ECO:0000313" key="2">
    <source>
        <dbReference type="EMBL" id="HJB36869.1"/>
    </source>
</evidence>
<dbReference type="EMBL" id="DWXZ01000037">
    <property type="protein sequence ID" value="HJB36869.1"/>
    <property type="molecule type" value="Genomic_DNA"/>
</dbReference>
<dbReference type="Proteomes" id="UP000824214">
    <property type="component" value="Unassembled WGS sequence"/>
</dbReference>
<evidence type="ECO:0000259" key="1">
    <source>
        <dbReference type="Pfam" id="PF10686"/>
    </source>
</evidence>
<sequence length="109" mass="12095">MKLAIIGSRGLWVEDVGAYLPPGVTELVSGGAKGIDTCAREYALSHGLKLTEFLPDYRRYGRAAPLVRNREIVAYADQVLAFWDGKSPGTKYVIDQFKKQKKTVTVHLL</sequence>
<reference evidence="2" key="1">
    <citation type="journal article" date="2021" name="PeerJ">
        <title>Extensive microbial diversity within the chicken gut microbiome revealed by metagenomics and culture.</title>
        <authorList>
            <person name="Gilroy R."/>
            <person name="Ravi A."/>
            <person name="Getino M."/>
            <person name="Pursley I."/>
            <person name="Horton D.L."/>
            <person name="Alikhan N.F."/>
            <person name="Baker D."/>
            <person name="Gharbi K."/>
            <person name="Hall N."/>
            <person name="Watson M."/>
            <person name="Adriaenssens E.M."/>
            <person name="Foster-Nyarko E."/>
            <person name="Jarju S."/>
            <person name="Secka A."/>
            <person name="Antonio M."/>
            <person name="Oren A."/>
            <person name="Chaudhuri R.R."/>
            <person name="La Ragione R."/>
            <person name="Hildebrand F."/>
            <person name="Pallen M.J."/>
        </authorList>
    </citation>
    <scope>NUCLEOTIDE SEQUENCE</scope>
    <source>
        <strain evidence="2">ChiBcolR8-3208</strain>
    </source>
</reference>
<dbReference type="Pfam" id="PF10686">
    <property type="entry name" value="YAcAr"/>
    <property type="match status" value="1"/>
</dbReference>
<name>A0A9D2LXJ1_9FIRM</name>
<comment type="caution">
    <text evidence="2">The sequence shown here is derived from an EMBL/GenBank/DDBJ whole genome shotgun (WGS) entry which is preliminary data.</text>
</comment>
<gene>
    <name evidence="2" type="ORF">H9942_02225</name>
</gene>
<feature type="domain" description="YspA cpYpsA-related SLOG" evidence="1">
    <location>
        <begin position="24"/>
        <end position="60"/>
    </location>
</feature>
<evidence type="ECO:0000313" key="3">
    <source>
        <dbReference type="Proteomes" id="UP000824214"/>
    </source>
</evidence>
<dbReference type="AlphaFoldDB" id="A0A9D2LXJ1"/>
<proteinExistence type="predicted"/>
<dbReference type="SUPFAM" id="SSF102405">
    <property type="entry name" value="MCP/YpsA-like"/>
    <property type="match status" value="1"/>
</dbReference>
<accession>A0A9D2LXJ1</accession>
<organism evidence="2 3">
    <name type="scientific">Candidatus Acutalibacter ornithocaccae</name>
    <dbReference type="NCBI Taxonomy" id="2838416"/>
    <lineage>
        <taxon>Bacteria</taxon>
        <taxon>Bacillati</taxon>
        <taxon>Bacillota</taxon>
        <taxon>Clostridia</taxon>
        <taxon>Eubacteriales</taxon>
        <taxon>Acutalibacteraceae</taxon>
        <taxon>Acutalibacter</taxon>
    </lineage>
</organism>
<dbReference type="InterPro" id="IPR019627">
    <property type="entry name" value="YAcAr"/>
</dbReference>
<protein>
    <submittedName>
        <fullName evidence="2">DNA-protecting protein DprA</fullName>
    </submittedName>
</protein>